<evidence type="ECO:0000259" key="5">
    <source>
        <dbReference type="Pfam" id="PF00496"/>
    </source>
</evidence>
<evidence type="ECO:0000256" key="1">
    <source>
        <dbReference type="ARBA" id="ARBA00004196"/>
    </source>
</evidence>
<dbReference type="PANTHER" id="PTHR30290">
    <property type="entry name" value="PERIPLASMIC BINDING COMPONENT OF ABC TRANSPORTER"/>
    <property type="match status" value="1"/>
</dbReference>
<organism evidence="6 7">
    <name type="scientific">Candidatus Scalindua rubra</name>
    <dbReference type="NCBI Taxonomy" id="1872076"/>
    <lineage>
        <taxon>Bacteria</taxon>
        <taxon>Pseudomonadati</taxon>
        <taxon>Planctomycetota</taxon>
        <taxon>Candidatus Brocadiia</taxon>
        <taxon>Candidatus Brocadiales</taxon>
        <taxon>Candidatus Scalinduaceae</taxon>
        <taxon>Candidatus Scalindua</taxon>
    </lineage>
</organism>
<feature type="domain" description="Solute-binding protein family 5" evidence="5">
    <location>
        <begin position="73"/>
        <end position="430"/>
    </location>
</feature>
<dbReference type="GO" id="GO:1904680">
    <property type="term" value="F:peptide transmembrane transporter activity"/>
    <property type="evidence" value="ECO:0007669"/>
    <property type="project" value="TreeGrafter"/>
</dbReference>
<dbReference type="PANTHER" id="PTHR30290:SF10">
    <property type="entry name" value="PERIPLASMIC OLIGOPEPTIDE-BINDING PROTEIN-RELATED"/>
    <property type="match status" value="1"/>
</dbReference>
<dbReference type="GO" id="GO:0015833">
    <property type="term" value="P:peptide transport"/>
    <property type="evidence" value="ECO:0007669"/>
    <property type="project" value="TreeGrafter"/>
</dbReference>
<keyword evidence="3" id="KW-0813">Transport</keyword>
<gene>
    <name evidence="6" type="primary">oppA</name>
    <name evidence="6" type="ORF">SCARUB_01773</name>
</gene>
<reference evidence="6 7" key="1">
    <citation type="submission" date="2016-07" db="EMBL/GenBank/DDBJ databases">
        <title>Draft genome of Scalindua rubra, obtained from a brine-seawater interface in the Red Sea, sheds light on salt adaptation in anammox bacteria.</title>
        <authorList>
            <person name="Speth D.R."/>
            <person name="Lagkouvardos I."/>
            <person name="Wang Y."/>
            <person name="Qian P.-Y."/>
            <person name="Dutilh B.E."/>
            <person name="Jetten M.S."/>
        </authorList>
    </citation>
    <scope>NUCLEOTIDE SEQUENCE [LARGE SCALE GENOMIC DNA]</scope>
    <source>
        <strain evidence="6">BSI-1</strain>
    </source>
</reference>
<dbReference type="InterPro" id="IPR039424">
    <property type="entry name" value="SBP_5"/>
</dbReference>
<dbReference type="PIRSF" id="PIRSF002741">
    <property type="entry name" value="MppA"/>
    <property type="match status" value="1"/>
</dbReference>
<dbReference type="SUPFAM" id="SSF53850">
    <property type="entry name" value="Periplasmic binding protein-like II"/>
    <property type="match status" value="1"/>
</dbReference>
<comment type="caution">
    <text evidence="6">The sequence shown here is derived from an EMBL/GenBank/DDBJ whole genome shotgun (WGS) entry which is preliminary data.</text>
</comment>
<evidence type="ECO:0000313" key="6">
    <source>
        <dbReference type="EMBL" id="ODS33074.1"/>
    </source>
</evidence>
<dbReference type="Gene3D" id="3.40.190.10">
    <property type="entry name" value="Periplasmic binding protein-like II"/>
    <property type="match status" value="1"/>
</dbReference>
<keyword evidence="4" id="KW-0732">Signal</keyword>
<dbReference type="GO" id="GO:0043190">
    <property type="term" value="C:ATP-binding cassette (ABC) transporter complex"/>
    <property type="evidence" value="ECO:0007669"/>
    <property type="project" value="InterPro"/>
</dbReference>
<dbReference type="GO" id="GO:0030288">
    <property type="term" value="C:outer membrane-bounded periplasmic space"/>
    <property type="evidence" value="ECO:0007669"/>
    <property type="project" value="UniProtKB-ARBA"/>
</dbReference>
<evidence type="ECO:0000256" key="3">
    <source>
        <dbReference type="ARBA" id="ARBA00022448"/>
    </source>
</evidence>
<dbReference type="PROSITE" id="PS51257">
    <property type="entry name" value="PROKAR_LIPOPROTEIN"/>
    <property type="match status" value="1"/>
</dbReference>
<comment type="similarity">
    <text evidence="2">Belongs to the bacterial solute-binding protein 5 family.</text>
</comment>
<sequence>MVKRKEFSLIVSFVVILIFLIGCSKETNLNAEHERALNVAVSYLRPFNPLKGFHVGAFGTVESLLGVDDNGNLIPKLAIEWEKMNDNEWKFHLRKGVLCHDGSVFNSHTVKFSIERLLDSKNKGWVNPPFDSIIIEDDYTFIIRSKYATVLLPYYLSRIDMMAPSSLDEGGHFARPVGTGPFMFKEGIERKYMLLERNKNYWDGVPKLEKVIVKGVKDHKERIQMLENGDVDVITEIHPKDIIRLRDDGKINVILNQFPYTHQLLFNTKKYPFDDLSVRRAINHAIDRDYIVTNVLEDLGTAASGPFPLTFPGISQGLKRYLYSPKKAKSLLTNVGWKDIDNDGILEKDGERFKVSLLVYSYRAELPLMAMVLKEQLKEVGISVNVQILEMEQLNSIIRKNEHEMVLSGRAVGSMPDPYEYLVSDFSSMGRNNRSGYGSAEVDLLLEAARTTLDSKERYSVYYDVQQIIMNDTPIAFISHDVLSAACQPNIKGFEFESVFDTSYTVKDVEIVNK</sequence>
<evidence type="ECO:0000256" key="2">
    <source>
        <dbReference type="ARBA" id="ARBA00005695"/>
    </source>
</evidence>
<dbReference type="Gene3D" id="3.10.105.10">
    <property type="entry name" value="Dipeptide-binding Protein, Domain 3"/>
    <property type="match status" value="1"/>
</dbReference>
<name>A0A1E3XDN7_9BACT</name>
<dbReference type="InterPro" id="IPR000914">
    <property type="entry name" value="SBP_5_dom"/>
</dbReference>
<evidence type="ECO:0000256" key="4">
    <source>
        <dbReference type="ARBA" id="ARBA00022729"/>
    </source>
</evidence>
<dbReference type="Gene3D" id="3.90.76.10">
    <property type="entry name" value="Dipeptide-binding Protein, Domain 1"/>
    <property type="match status" value="1"/>
</dbReference>
<protein>
    <submittedName>
        <fullName evidence="6">Periplasmic oligopeptide-binding protein</fullName>
    </submittedName>
</protein>
<dbReference type="AlphaFoldDB" id="A0A1E3XDN7"/>
<evidence type="ECO:0000313" key="7">
    <source>
        <dbReference type="Proteomes" id="UP000094056"/>
    </source>
</evidence>
<accession>A0A1E3XDN7</accession>
<dbReference type="EMBL" id="MAYW01000038">
    <property type="protein sequence ID" value="ODS33074.1"/>
    <property type="molecule type" value="Genomic_DNA"/>
</dbReference>
<proteinExistence type="inferred from homology"/>
<dbReference type="Proteomes" id="UP000094056">
    <property type="component" value="Unassembled WGS sequence"/>
</dbReference>
<dbReference type="Pfam" id="PF00496">
    <property type="entry name" value="SBP_bac_5"/>
    <property type="match status" value="1"/>
</dbReference>
<comment type="subcellular location">
    <subcellularLocation>
        <location evidence="1">Cell envelope</location>
    </subcellularLocation>
</comment>
<dbReference type="InterPro" id="IPR030678">
    <property type="entry name" value="Peptide/Ni-bd"/>
</dbReference>